<evidence type="ECO:0000256" key="1">
    <source>
        <dbReference type="ARBA" id="ARBA00004448"/>
    </source>
</evidence>
<evidence type="ECO:0000256" key="11">
    <source>
        <dbReference type="RuleBase" id="RU000488"/>
    </source>
</evidence>
<keyword evidence="6" id="KW-0999">Mitochondrion inner membrane</keyword>
<comment type="similarity">
    <text evidence="2 11">Belongs to the mitochondrial carrier (TC 2.A.29) family.</text>
</comment>
<keyword evidence="7 12" id="KW-1133">Transmembrane helix</keyword>
<keyword evidence="5" id="KW-0677">Repeat</keyword>
<keyword evidence="3 11" id="KW-0813">Transport</keyword>
<evidence type="ECO:0000256" key="7">
    <source>
        <dbReference type="ARBA" id="ARBA00022989"/>
    </source>
</evidence>
<protein>
    <recommendedName>
        <fullName evidence="15">Solute carrier family 25 member 35</fullName>
    </recommendedName>
</protein>
<organism evidence="13 14">
    <name type="scientific">Tegillarca granosa</name>
    <name type="common">Malaysian cockle</name>
    <name type="synonym">Anadara granosa</name>
    <dbReference type="NCBI Taxonomy" id="220873"/>
    <lineage>
        <taxon>Eukaryota</taxon>
        <taxon>Metazoa</taxon>
        <taxon>Spiralia</taxon>
        <taxon>Lophotrochozoa</taxon>
        <taxon>Mollusca</taxon>
        <taxon>Bivalvia</taxon>
        <taxon>Autobranchia</taxon>
        <taxon>Pteriomorphia</taxon>
        <taxon>Arcoida</taxon>
        <taxon>Arcoidea</taxon>
        <taxon>Arcidae</taxon>
        <taxon>Tegillarca</taxon>
    </lineage>
</organism>
<evidence type="ECO:0000256" key="9">
    <source>
        <dbReference type="ARBA" id="ARBA00023136"/>
    </source>
</evidence>
<keyword evidence="9 10" id="KW-0472">Membrane</keyword>
<evidence type="ECO:0000256" key="12">
    <source>
        <dbReference type="SAM" id="Phobius"/>
    </source>
</evidence>
<proteinExistence type="inferred from homology"/>
<dbReference type="Gene3D" id="1.50.40.10">
    <property type="entry name" value="Mitochondrial carrier domain"/>
    <property type="match status" value="1"/>
</dbReference>
<feature type="transmembrane region" description="Helical" evidence="12">
    <location>
        <begin position="6"/>
        <end position="26"/>
    </location>
</feature>
<feature type="transmembrane region" description="Helical" evidence="12">
    <location>
        <begin position="112"/>
        <end position="131"/>
    </location>
</feature>
<evidence type="ECO:0000256" key="10">
    <source>
        <dbReference type="PROSITE-ProRule" id="PRU00282"/>
    </source>
</evidence>
<dbReference type="PANTHER" id="PTHR45928:SF1">
    <property type="entry name" value="RE38146P"/>
    <property type="match status" value="1"/>
</dbReference>
<evidence type="ECO:0000256" key="3">
    <source>
        <dbReference type="ARBA" id="ARBA00022448"/>
    </source>
</evidence>
<feature type="repeat" description="Solcar" evidence="10">
    <location>
        <begin position="7"/>
        <end position="96"/>
    </location>
</feature>
<accession>A0ABQ9FTE5</accession>
<feature type="repeat" description="Solcar" evidence="10">
    <location>
        <begin position="106"/>
        <end position="199"/>
    </location>
</feature>
<evidence type="ECO:0000256" key="5">
    <source>
        <dbReference type="ARBA" id="ARBA00022737"/>
    </source>
</evidence>
<evidence type="ECO:0008006" key="15">
    <source>
        <dbReference type="Google" id="ProtNLM"/>
    </source>
</evidence>
<evidence type="ECO:0000256" key="8">
    <source>
        <dbReference type="ARBA" id="ARBA00023128"/>
    </source>
</evidence>
<keyword evidence="8" id="KW-0496">Mitochondrion</keyword>
<evidence type="ECO:0000256" key="2">
    <source>
        <dbReference type="ARBA" id="ARBA00006375"/>
    </source>
</evidence>
<dbReference type="PROSITE" id="PS50920">
    <property type="entry name" value="SOLCAR"/>
    <property type="match status" value="3"/>
</dbReference>
<dbReference type="Pfam" id="PF00153">
    <property type="entry name" value="Mito_carr"/>
    <property type="match status" value="3"/>
</dbReference>
<keyword evidence="14" id="KW-1185">Reference proteome</keyword>
<dbReference type="InterPro" id="IPR051508">
    <property type="entry name" value="Mito_Carrier_Antiporter"/>
</dbReference>
<name>A0ABQ9FTE5_TEGGR</name>
<dbReference type="Proteomes" id="UP001217089">
    <property type="component" value="Unassembled WGS sequence"/>
</dbReference>
<dbReference type="InterPro" id="IPR023395">
    <property type="entry name" value="MCP_dom_sf"/>
</dbReference>
<evidence type="ECO:0000313" key="13">
    <source>
        <dbReference type="EMBL" id="KAJ8319997.1"/>
    </source>
</evidence>
<evidence type="ECO:0000256" key="6">
    <source>
        <dbReference type="ARBA" id="ARBA00022792"/>
    </source>
</evidence>
<gene>
    <name evidence="13" type="ORF">KUTeg_001584</name>
</gene>
<sequence length="308" mass="33794">MQRNDVIEFILAGLAGCGAGIFTNPLEVIKTRMQLQGELKARGQHAVFYKNSLHAAYAIAKSDGILALQSGLVPGLWYQFVMNGFRLGSYQIFVNLGFTDDKDGNYSFTRRVLAGAIAGVIGTAIGSPLYLVKTHLQSRSAEEIAVGHQHSHSSMSQGFNKIYKQDGIPGLFRGLNGAIPRGFVGSASQLASFSTSKDYITGLKIFPETSWGNAICASMIGGVVITLFMTPFDVICTRLYNQKVDSNGKGVLYKSFIDCFIKILKSEGLWGFYKGWGPSFLRLGPHTILSLTFWDRLRVAYNEFRQGS</sequence>
<dbReference type="SUPFAM" id="SSF103506">
    <property type="entry name" value="Mitochondrial carrier"/>
    <property type="match status" value="1"/>
</dbReference>
<comment type="caution">
    <text evidence="13">The sequence shown here is derived from an EMBL/GenBank/DDBJ whole genome shotgun (WGS) entry which is preliminary data.</text>
</comment>
<dbReference type="InterPro" id="IPR018108">
    <property type="entry name" value="MCP_transmembrane"/>
</dbReference>
<comment type="subcellular location">
    <subcellularLocation>
        <location evidence="1">Mitochondrion inner membrane</location>
        <topology evidence="1">Multi-pass membrane protein</topology>
    </subcellularLocation>
</comment>
<evidence type="ECO:0000256" key="4">
    <source>
        <dbReference type="ARBA" id="ARBA00022692"/>
    </source>
</evidence>
<dbReference type="EMBL" id="JARBDR010000141">
    <property type="protein sequence ID" value="KAJ8319997.1"/>
    <property type="molecule type" value="Genomic_DNA"/>
</dbReference>
<evidence type="ECO:0000313" key="14">
    <source>
        <dbReference type="Proteomes" id="UP001217089"/>
    </source>
</evidence>
<feature type="repeat" description="Solcar" evidence="10">
    <location>
        <begin position="209"/>
        <end position="300"/>
    </location>
</feature>
<dbReference type="PANTHER" id="PTHR45928">
    <property type="entry name" value="RE38146P"/>
    <property type="match status" value="1"/>
</dbReference>
<keyword evidence="4 10" id="KW-0812">Transmembrane</keyword>
<reference evidence="13 14" key="1">
    <citation type="submission" date="2022-12" db="EMBL/GenBank/DDBJ databases">
        <title>Chromosome-level genome of Tegillarca granosa.</title>
        <authorList>
            <person name="Kim J."/>
        </authorList>
    </citation>
    <scope>NUCLEOTIDE SEQUENCE [LARGE SCALE GENOMIC DNA]</scope>
    <source>
        <strain evidence="13">Teg-2019</strain>
        <tissue evidence="13">Adductor muscle</tissue>
    </source>
</reference>